<name>A0ACA9REU7_9GLOM</name>
<evidence type="ECO:0000313" key="1">
    <source>
        <dbReference type="EMBL" id="CAG8790463.1"/>
    </source>
</evidence>
<organism evidence="1 2">
    <name type="scientific">Racocetra persica</name>
    <dbReference type="NCBI Taxonomy" id="160502"/>
    <lineage>
        <taxon>Eukaryota</taxon>
        <taxon>Fungi</taxon>
        <taxon>Fungi incertae sedis</taxon>
        <taxon>Mucoromycota</taxon>
        <taxon>Glomeromycotina</taxon>
        <taxon>Glomeromycetes</taxon>
        <taxon>Diversisporales</taxon>
        <taxon>Gigasporaceae</taxon>
        <taxon>Racocetra</taxon>
    </lineage>
</organism>
<keyword evidence="2" id="KW-1185">Reference proteome</keyword>
<evidence type="ECO:0000313" key="2">
    <source>
        <dbReference type="Proteomes" id="UP000789920"/>
    </source>
</evidence>
<dbReference type="Proteomes" id="UP000789920">
    <property type="component" value="Unassembled WGS sequence"/>
</dbReference>
<comment type="caution">
    <text evidence="1">The sequence shown here is derived from an EMBL/GenBank/DDBJ whole genome shotgun (WGS) entry which is preliminary data.</text>
</comment>
<dbReference type="EMBL" id="CAJVQC010051512">
    <property type="protein sequence ID" value="CAG8790463.1"/>
    <property type="molecule type" value="Genomic_DNA"/>
</dbReference>
<sequence>MADALDTKLKYKRGTCFGCRKCLYCGVDLQKQKCKCDITKPPHRGNRTDAVKYAYTRIFTPEWTADQISFVRDKVLKYNYAVNLKESFNFSLCSRCNNGLLKLASAKKKSSDSIKKTVQNFSKKIKLEPEIYDLTYESIYNPTDFLESDETSEDDIYDTED</sequence>
<protein>
    <submittedName>
        <fullName evidence="1">23452_t:CDS:1</fullName>
    </submittedName>
</protein>
<feature type="non-terminal residue" evidence="1">
    <location>
        <position position="161"/>
    </location>
</feature>
<accession>A0ACA9REU7</accession>
<reference evidence="1" key="1">
    <citation type="submission" date="2021-06" db="EMBL/GenBank/DDBJ databases">
        <authorList>
            <person name="Kallberg Y."/>
            <person name="Tangrot J."/>
            <person name="Rosling A."/>
        </authorList>
    </citation>
    <scope>NUCLEOTIDE SEQUENCE</scope>
    <source>
        <strain evidence="1">MA461A</strain>
    </source>
</reference>
<proteinExistence type="predicted"/>
<gene>
    <name evidence="1" type="ORF">RPERSI_LOCUS19051</name>
</gene>